<dbReference type="InterPro" id="IPR006657">
    <property type="entry name" value="MoPterin_dinucl-bd_dom"/>
</dbReference>
<name>A0ABT9NGM3_9ACTO</name>
<evidence type="ECO:0000256" key="1">
    <source>
        <dbReference type="ARBA" id="ARBA00001942"/>
    </source>
</evidence>
<evidence type="ECO:0000259" key="11">
    <source>
        <dbReference type="PROSITE" id="PS51669"/>
    </source>
</evidence>
<dbReference type="CDD" id="cd02770">
    <property type="entry name" value="MopB_DmsA-EC"/>
    <property type="match status" value="1"/>
</dbReference>
<dbReference type="InterPro" id="IPR006311">
    <property type="entry name" value="TAT_signal"/>
</dbReference>
<accession>A0ABT9NGM3</accession>
<dbReference type="Gene3D" id="3.40.228.10">
    <property type="entry name" value="Dimethylsulfoxide Reductase, domain 2"/>
    <property type="match status" value="1"/>
</dbReference>
<dbReference type="Pfam" id="PF00384">
    <property type="entry name" value="Molybdopterin"/>
    <property type="match status" value="1"/>
</dbReference>
<evidence type="ECO:0000313" key="13">
    <source>
        <dbReference type="Proteomes" id="UP001243212"/>
    </source>
</evidence>
<comment type="cofactor">
    <cofactor evidence="1">
        <name>Mo-bis(molybdopterin guanine dinucleotide)</name>
        <dbReference type="ChEBI" id="CHEBI:60539"/>
    </cofactor>
</comment>
<proteinExistence type="inferred from homology"/>
<keyword evidence="9" id="KW-0408">Iron</keyword>
<dbReference type="InterPro" id="IPR006963">
    <property type="entry name" value="Mopterin_OxRdtase_4Fe-4S_dom"/>
</dbReference>
<dbReference type="PROSITE" id="PS00490">
    <property type="entry name" value="MOLYBDOPTERIN_PROK_2"/>
    <property type="match status" value="1"/>
</dbReference>
<dbReference type="PROSITE" id="PS00551">
    <property type="entry name" value="MOLYBDOPTERIN_PROK_1"/>
    <property type="match status" value="1"/>
</dbReference>
<dbReference type="InterPro" id="IPR006656">
    <property type="entry name" value="Mopterin_OxRdtase"/>
</dbReference>
<dbReference type="PROSITE" id="PS00932">
    <property type="entry name" value="MOLYBDOPTERIN_PROK_3"/>
    <property type="match status" value="1"/>
</dbReference>
<dbReference type="RefSeq" id="WP_307682746.1">
    <property type="nucleotide sequence ID" value="NZ_JAUSQX010000001.1"/>
</dbReference>
<evidence type="ECO:0000256" key="3">
    <source>
        <dbReference type="ARBA" id="ARBA00010312"/>
    </source>
</evidence>
<evidence type="ECO:0000256" key="9">
    <source>
        <dbReference type="ARBA" id="ARBA00023004"/>
    </source>
</evidence>
<dbReference type="NCBIfam" id="TIGR02166">
    <property type="entry name" value="dmsA_ynfE"/>
    <property type="match status" value="1"/>
</dbReference>
<comment type="caution">
    <text evidence="12">The sequence shown here is derived from an EMBL/GenBank/DDBJ whole genome shotgun (WGS) entry which is preliminary data.</text>
</comment>
<comment type="cofactor">
    <cofactor evidence="2">
        <name>[4Fe-4S] cluster</name>
        <dbReference type="ChEBI" id="CHEBI:49883"/>
    </cofactor>
</comment>
<keyword evidence="13" id="KW-1185">Reference proteome</keyword>
<evidence type="ECO:0000256" key="6">
    <source>
        <dbReference type="ARBA" id="ARBA00022723"/>
    </source>
</evidence>
<evidence type="ECO:0000313" key="12">
    <source>
        <dbReference type="EMBL" id="MDP9806527.1"/>
    </source>
</evidence>
<dbReference type="GO" id="GO:0016491">
    <property type="term" value="F:oxidoreductase activity"/>
    <property type="evidence" value="ECO:0007669"/>
    <property type="project" value="UniProtKB-KW"/>
</dbReference>
<dbReference type="Pfam" id="PF01568">
    <property type="entry name" value="Molydop_binding"/>
    <property type="match status" value="1"/>
</dbReference>
<keyword evidence="4" id="KW-0004">4Fe-4S</keyword>
<protein>
    <submittedName>
        <fullName evidence="12">Anaerobic dimethyl sulfoxide reductase subunit A</fullName>
        <ecNumber evidence="12">1.8.5.3</ecNumber>
    </submittedName>
</protein>
<evidence type="ECO:0000256" key="2">
    <source>
        <dbReference type="ARBA" id="ARBA00001966"/>
    </source>
</evidence>
<dbReference type="NCBIfam" id="TIGR01409">
    <property type="entry name" value="TAT_signal_seq"/>
    <property type="match status" value="1"/>
</dbReference>
<evidence type="ECO:0000256" key="10">
    <source>
        <dbReference type="ARBA" id="ARBA00023014"/>
    </source>
</evidence>
<dbReference type="PROSITE" id="PS51318">
    <property type="entry name" value="TAT"/>
    <property type="match status" value="1"/>
</dbReference>
<comment type="similarity">
    <text evidence="3">Belongs to the prokaryotic molybdopterin-containing oxidoreductase family.</text>
</comment>
<dbReference type="PROSITE" id="PS51669">
    <property type="entry name" value="4FE4S_MOW_BIS_MGD"/>
    <property type="match status" value="1"/>
</dbReference>
<dbReference type="EMBL" id="JAUSQX010000001">
    <property type="protein sequence ID" value="MDP9806527.1"/>
    <property type="molecule type" value="Genomic_DNA"/>
</dbReference>
<gene>
    <name evidence="12" type="ORF">J2S70_001109</name>
</gene>
<dbReference type="InterPro" id="IPR009010">
    <property type="entry name" value="Asp_de-COase-like_dom_sf"/>
</dbReference>
<evidence type="ECO:0000256" key="5">
    <source>
        <dbReference type="ARBA" id="ARBA00022505"/>
    </source>
</evidence>
<dbReference type="Pfam" id="PF10518">
    <property type="entry name" value="TAT_signal"/>
    <property type="match status" value="1"/>
</dbReference>
<dbReference type="Pfam" id="PF04879">
    <property type="entry name" value="Molybdop_Fe4S4"/>
    <property type="match status" value="1"/>
</dbReference>
<organism evidence="12 13">
    <name type="scientific">Trueperella bonasi</name>
    <dbReference type="NCBI Taxonomy" id="312286"/>
    <lineage>
        <taxon>Bacteria</taxon>
        <taxon>Bacillati</taxon>
        <taxon>Actinomycetota</taxon>
        <taxon>Actinomycetes</taxon>
        <taxon>Actinomycetales</taxon>
        <taxon>Actinomycetaceae</taxon>
        <taxon>Trueperella</taxon>
    </lineage>
</organism>
<evidence type="ECO:0000256" key="8">
    <source>
        <dbReference type="ARBA" id="ARBA00023002"/>
    </source>
</evidence>
<keyword evidence="10" id="KW-0411">Iron-sulfur</keyword>
<reference evidence="12 13" key="1">
    <citation type="submission" date="2023-07" db="EMBL/GenBank/DDBJ databases">
        <title>Sequencing the genomes of 1000 actinobacteria strains.</title>
        <authorList>
            <person name="Klenk H.-P."/>
        </authorList>
    </citation>
    <scope>NUCLEOTIDE SEQUENCE [LARGE SCALE GENOMIC DNA]</scope>
    <source>
        <strain evidence="12 13">DSM 17163</strain>
    </source>
</reference>
<dbReference type="SUPFAM" id="SSF50692">
    <property type="entry name" value="ADC-like"/>
    <property type="match status" value="1"/>
</dbReference>
<keyword evidence="7" id="KW-0732">Signal</keyword>
<dbReference type="InterPro" id="IPR019546">
    <property type="entry name" value="TAT_signal_bac_arc"/>
</dbReference>
<dbReference type="InterPro" id="IPR027467">
    <property type="entry name" value="MopterinOxRdtase_cofactor_BS"/>
</dbReference>
<dbReference type="EC" id="1.8.5.3" evidence="12"/>
<keyword evidence="5" id="KW-0500">Molybdenum</keyword>
<dbReference type="Gene3D" id="3.40.50.740">
    <property type="match status" value="2"/>
</dbReference>
<evidence type="ECO:0000256" key="7">
    <source>
        <dbReference type="ARBA" id="ARBA00022729"/>
    </source>
</evidence>
<dbReference type="InterPro" id="IPR006655">
    <property type="entry name" value="Mopterin_OxRdtase_prok_CS"/>
</dbReference>
<keyword evidence="8 12" id="KW-0560">Oxidoreductase</keyword>
<evidence type="ECO:0000256" key="4">
    <source>
        <dbReference type="ARBA" id="ARBA00022485"/>
    </source>
</evidence>
<dbReference type="Gene3D" id="2.40.40.20">
    <property type="match status" value="1"/>
</dbReference>
<dbReference type="InterPro" id="IPR050612">
    <property type="entry name" value="Prok_Mopterin_Oxidored"/>
</dbReference>
<dbReference type="PANTHER" id="PTHR43742:SF3">
    <property type="entry name" value="DIMETHYL SULFOXIDE REDUCTASE DMSA"/>
    <property type="match status" value="1"/>
</dbReference>
<dbReference type="SUPFAM" id="SSF53706">
    <property type="entry name" value="Formate dehydrogenase/DMSO reductase, domains 1-3"/>
    <property type="match status" value="1"/>
</dbReference>
<sequence length="887" mass="96982">MTQTLPSKSDSGTAQNVGPSRRTFLKWSGVAAGVAGLAATTTGLGSPSPARAATEGMADADRTVWSACTVNCGSRCPLRLQVKDGTVVRVLPDNTGDDQLGSQQVRACVRGRSIRERIYNPDRLKRPMKRKAGTKRGEEQWEEISWDQALTEIAEKMDDIKARYGNEAFYIQYGTGVLGSTMACSWPPEATPPARLLSLYGGYLDHYSDYSTTAITQAYPYFYGGWVNSNSLDDVANSKLQVMFGNNPLETRMSGGGHVFVSQQIKKENGVRTIVIDPRYSETSVALGDEWIALRPGTDAALIAGMIYVMVEEDLHDQEFLDKYCIGFDEEHMPEGAPKNASYRSYLEGKGPDGVEKTPEWAAEITGVDASTIRRIAREIANAKPCAITQGWGPQRHANGENTARAIFLLACVTGNPGIPGGGTGARESSSGLAIASPFYSQYPNPSDKIISCFSWLDAIMRGPEMNTYNSAVGVKPAPGVRALKVPVDDEGNPENTSLEVPIKALFQYGSNSLVNQTGDNNESVDILQDESMAELVVTCDIMYTVTARYSDYILPGTSTSEEFDFHNGQNGGPMAYGIVSEQAIEPMYETKSIFDICTELAAKLGIEEEFTDGKSREDWLRQTIEESRKEDPDLPTWDEWKEMGIYRRNAGPVVSMTDFREDPEANPLGTPSGKIEIYSDRLATLAQAWDFGTFREKRQGDVITPLPEFTATWEGALEARENEEYPLQVIGHHFKGRTHSSYGNVKVLKEAHTQTAWLNPIDADERGIENGDAVFVFNERGTVQLRAFVTPRIIPGSVSIPQGAWYKPLPSADFSLPEGTNPEKPVDVGGSVNSLTSLHPTPLAKGLPSHTTLAQVTKAGSGALEDIEDRYYEPYSADAVGMSEEN</sequence>
<dbReference type="PANTHER" id="PTHR43742">
    <property type="entry name" value="TRIMETHYLAMINE-N-OXIDE REDUCTASE"/>
    <property type="match status" value="1"/>
</dbReference>
<feature type="domain" description="4Fe-4S Mo/W bis-MGD-type" evidence="11">
    <location>
        <begin position="61"/>
        <end position="122"/>
    </location>
</feature>
<dbReference type="Proteomes" id="UP001243212">
    <property type="component" value="Unassembled WGS sequence"/>
</dbReference>
<keyword evidence="6" id="KW-0479">Metal-binding</keyword>
<dbReference type="Gene3D" id="2.20.25.90">
    <property type="entry name" value="ADC-like domains"/>
    <property type="match status" value="1"/>
</dbReference>
<dbReference type="SMART" id="SM00926">
    <property type="entry name" value="Molybdop_Fe4S4"/>
    <property type="match status" value="1"/>
</dbReference>
<dbReference type="InterPro" id="IPR011888">
    <property type="entry name" value="Anaer_DMSO_reductase"/>
</dbReference>